<proteinExistence type="predicted"/>
<feature type="domain" description="Glycosyl transferase family 1" evidence="1">
    <location>
        <begin position="215"/>
        <end position="374"/>
    </location>
</feature>
<dbReference type="AlphaFoldDB" id="A0A415BT03"/>
<dbReference type="InterPro" id="IPR001296">
    <property type="entry name" value="Glyco_trans_1"/>
</dbReference>
<organism evidence="2 3">
    <name type="scientific">Phocaeicola vulgatus</name>
    <name type="common">Bacteroides vulgatus</name>
    <dbReference type="NCBI Taxonomy" id="821"/>
    <lineage>
        <taxon>Bacteria</taxon>
        <taxon>Pseudomonadati</taxon>
        <taxon>Bacteroidota</taxon>
        <taxon>Bacteroidia</taxon>
        <taxon>Bacteroidales</taxon>
        <taxon>Bacteroidaceae</taxon>
        <taxon>Phocaeicola</taxon>
    </lineage>
</organism>
<protein>
    <submittedName>
        <fullName evidence="2">Glycosyltransferase</fullName>
    </submittedName>
</protein>
<evidence type="ECO:0000259" key="1">
    <source>
        <dbReference type="Pfam" id="PF00534"/>
    </source>
</evidence>
<dbReference type="Proteomes" id="UP000285777">
    <property type="component" value="Unassembled WGS sequence"/>
</dbReference>
<comment type="caution">
    <text evidence="2">The sequence shown here is derived from an EMBL/GenBank/DDBJ whole genome shotgun (WGS) entry which is preliminary data.</text>
</comment>
<sequence length="399" mass="47147">MNILFYTVSDVSPQKGGTERITETLCQYFSEQNDIKCFLTYTNELAPNIQPSNCFVKRLRISENTDKCILSHFINNNNINIIVIQGSYTIISLFRQSIQLSNKSVKLLFVHHFNPGAETLFNNYDRKRVSFKEAHSFPKKIRNLLSIIKLPYTIWYYNRFVRKYYKIAYKDADHVILLSKNFITDWKLFAKINDDSKFIIIPNALSFSSFFLPKDLPKKKKNVLLVARFSENQKRIKLALKIWKEVHKYRDVEDWNFIIVGDGIYKNEYLNMVRKENIPNVYFEGLQKDTEKYYRQSSIFMMTSAFEGWGLTLTEAQQMGCVPIAFKSYKSLTDIITNNYNGVIIEECNIDKYIHCLHKMMINDRYRESMAINSIESAKRFSKTRIGNIWINEFKKMKQ</sequence>
<keyword evidence="2" id="KW-0808">Transferase</keyword>
<reference evidence="2 3" key="1">
    <citation type="submission" date="2018-08" db="EMBL/GenBank/DDBJ databases">
        <title>A genome reference for cultivated species of the human gut microbiota.</title>
        <authorList>
            <person name="Zou Y."/>
            <person name="Xue W."/>
            <person name="Luo G."/>
        </authorList>
    </citation>
    <scope>NUCLEOTIDE SEQUENCE [LARGE SCALE GENOMIC DNA]</scope>
    <source>
        <strain evidence="2 3">AM13-21</strain>
    </source>
</reference>
<dbReference type="Pfam" id="PF00534">
    <property type="entry name" value="Glycos_transf_1"/>
    <property type="match status" value="1"/>
</dbReference>
<dbReference type="EMBL" id="QRLF01000012">
    <property type="protein sequence ID" value="RHI91813.1"/>
    <property type="molecule type" value="Genomic_DNA"/>
</dbReference>
<dbReference type="RefSeq" id="WP_118290714.1">
    <property type="nucleotide sequence ID" value="NZ_QRLF01000012.1"/>
</dbReference>
<dbReference type="Gene3D" id="3.40.50.2000">
    <property type="entry name" value="Glycogen Phosphorylase B"/>
    <property type="match status" value="2"/>
</dbReference>
<dbReference type="PANTHER" id="PTHR12526">
    <property type="entry name" value="GLYCOSYLTRANSFERASE"/>
    <property type="match status" value="1"/>
</dbReference>
<accession>A0A415BT03</accession>
<gene>
    <name evidence="2" type="ORF">DW150_08820</name>
</gene>
<name>A0A415BT03_PHOVU</name>
<dbReference type="GO" id="GO:0016757">
    <property type="term" value="F:glycosyltransferase activity"/>
    <property type="evidence" value="ECO:0007669"/>
    <property type="project" value="InterPro"/>
</dbReference>
<evidence type="ECO:0000313" key="3">
    <source>
        <dbReference type="Proteomes" id="UP000285777"/>
    </source>
</evidence>
<dbReference type="PANTHER" id="PTHR12526:SF628">
    <property type="entry name" value="MANNOSYLGLUCOSYLGLYCERATE SYNTHASE"/>
    <property type="match status" value="1"/>
</dbReference>
<evidence type="ECO:0000313" key="2">
    <source>
        <dbReference type="EMBL" id="RHI91813.1"/>
    </source>
</evidence>
<dbReference type="SUPFAM" id="SSF53756">
    <property type="entry name" value="UDP-Glycosyltransferase/glycogen phosphorylase"/>
    <property type="match status" value="1"/>
</dbReference>